<reference evidence="3 5" key="2">
    <citation type="journal article" date="2013" name="Nature">
        <title>Insights into bilaterian evolution from three spiralian genomes.</title>
        <authorList>
            <person name="Simakov O."/>
            <person name="Marletaz F."/>
            <person name="Cho S.J."/>
            <person name="Edsinger-Gonzales E."/>
            <person name="Havlak P."/>
            <person name="Hellsten U."/>
            <person name="Kuo D.H."/>
            <person name="Larsson T."/>
            <person name="Lv J."/>
            <person name="Arendt D."/>
            <person name="Savage R."/>
            <person name="Osoegawa K."/>
            <person name="de Jong P."/>
            <person name="Grimwood J."/>
            <person name="Chapman J.A."/>
            <person name="Shapiro H."/>
            <person name="Aerts A."/>
            <person name="Otillar R.P."/>
            <person name="Terry A.Y."/>
            <person name="Boore J.L."/>
            <person name="Grigoriev I.V."/>
            <person name="Lindberg D.R."/>
            <person name="Seaver E.C."/>
            <person name="Weisblat D.A."/>
            <person name="Putnam N.H."/>
            <person name="Rokhsar D.S."/>
        </authorList>
    </citation>
    <scope>NUCLEOTIDE SEQUENCE</scope>
    <source>
        <strain evidence="3 5">I ESC-2004</strain>
    </source>
</reference>
<reference evidence="4" key="3">
    <citation type="submission" date="2015-06" db="UniProtKB">
        <authorList>
            <consortium name="EnsemblMetazoa"/>
        </authorList>
    </citation>
    <scope>IDENTIFICATION</scope>
</reference>
<proteinExistence type="predicted"/>
<dbReference type="Proteomes" id="UP000014760">
    <property type="component" value="Unassembled WGS sequence"/>
</dbReference>
<keyword evidence="1" id="KW-0732">Signal</keyword>
<evidence type="ECO:0000256" key="1">
    <source>
        <dbReference type="SAM" id="SignalP"/>
    </source>
</evidence>
<evidence type="ECO:0000313" key="5">
    <source>
        <dbReference type="Proteomes" id="UP000014760"/>
    </source>
</evidence>
<feature type="chain" id="PRO_5008787864" description="GPR180-like N-terminal domain-containing protein" evidence="1">
    <location>
        <begin position="21"/>
        <end position="266"/>
    </location>
</feature>
<gene>
    <name evidence="3" type="ORF">CAPTEDRAFT_209560</name>
</gene>
<sequence length="266" mass="29588">MGWTVSVFAVLLAYLPIACPLDGNLTSASDPFDHVTEIGTNTTLVVGTEVSTEAVFPYDVTKSPCADATKCTFTVNRTEEGATEEGEDRSPVHSSKSCLIKGRLHYSKNWYGYLATFRLRAENAILYYKFEYPEENCCVKMLLYLQEQKNMLRHRMNCQQKEAIAGTGAQVILLSPAHQESGCRSNSSSDSHEIQCSSGRELRSNVVRDWFIAVSSCGSPIGLRLKYAFQAYGHIGPCPIRERRSTATTLKTSFLATLIWVFILLS</sequence>
<dbReference type="EnsemblMetazoa" id="CapteT209560">
    <property type="protein sequence ID" value="CapteP209560"/>
    <property type="gene ID" value="CapteG209560"/>
</dbReference>
<protein>
    <recommendedName>
        <fullName evidence="2">GPR180-like N-terminal domain-containing protein</fullName>
    </recommendedName>
</protein>
<name>R7UBW5_CAPTE</name>
<dbReference type="AlphaFoldDB" id="R7UBW5"/>
<dbReference type="EMBL" id="AMQN01008325">
    <property type="status" value="NOT_ANNOTATED_CDS"/>
    <property type="molecule type" value="Genomic_DNA"/>
</dbReference>
<evidence type="ECO:0000313" key="3">
    <source>
        <dbReference type="EMBL" id="ELU03865.1"/>
    </source>
</evidence>
<dbReference type="HOGENOM" id="CLU_1046783_0_0_1"/>
<accession>R7UBW5</accession>
<organism evidence="3">
    <name type="scientific">Capitella teleta</name>
    <name type="common">Polychaete worm</name>
    <dbReference type="NCBI Taxonomy" id="283909"/>
    <lineage>
        <taxon>Eukaryota</taxon>
        <taxon>Metazoa</taxon>
        <taxon>Spiralia</taxon>
        <taxon>Lophotrochozoa</taxon>
        <taxon>Annelida</taxon>
        <taxon>Polychaeta</taxon>
        <taxon>Sedentaria</taxon>
        <taxon>Scolecida</taxon>
        <taxon>Capitellidae</taxon>
        <taxon>Capitella</taxon>
    </lineage>
</organism>
<evidence type="ECO:0000313" key="4">
    <source>
        <dbReference type="EnsemblMetazoa" id="CapteP209560"/>
    </source>
</evidence>
<reference evidence="5" key="1">
    <citation type="submission" date="2012-12" db="EMBL/GenBank/DDBJ databases">
        <authorList>
            <person name="Hellsten U."/>
            <person name="Grimwood J."/>
            <person name="Chapman J.A."/>
            <person name="Shapiro H."/>
            <person name="Aerts A."/>
            <person name="Otillar R.P."/>
            <person name="Terry A.Y."/>
            <person name="Boore J.L."/>
            <person name="Simakov O."/>
            <person name="Marletaz F."/>
            <person name="Cho S.-J."/>
            <person name="Edsinger-Gonzales E."/>
            <person name="Havlak P."/>
            <person name="Kuo D.-H."/>
            <person name="Larsson T."/>
            <person name="Lv J."/>
            <person name="Arendt D."/>
            <person name="Savage R."/>
            <person name="Osoegawa K."/>
            <person name="de Jong P."/>
            <person name="Lindberg D.R."/>
            <person name="Seaver E.C."/>
            <person name="Weisblat D.A."/>
            <person name="Putnam N.H."/>
            <person name="Grigoriev I.V."/>
            <person name="Rokhsar D.S."/>
        </authorList>
    </citation>
    <scope>NUCLEOTIDE SEQUENCE</scope>
    <source>
        <strain evidence="5">I ESC-2004</strain>
    </source>
</reference>
<feature type="signal peptide" evidence="1">
    <location>
        <begin position="1"/>
        <end position="20"/>
    </location>
</feature>
<dbReference type="Pfam" id="PF21892">
    <property type="entry name" value="TMEM145_N"/>
    <property type="match status" value="1"/>
</dbReference>
<dbReference type="EMBL" id="KB302824">
    <property type="protein sequence ID" value="ELU03865.1"/>
    <property type="molecule type" value="Genomic_DNA"/>
</dbReference>
<evidence type="ECO:0000259" key="2">
    <source>
        <dbReference type="Pfam" id="PF21892"/>
    </source>
</evidence>
<dbReference type="OMA" id="FIAANNC"/>
<feature type="domain" description="GPR180-like N-terminal" evidence="2">
    <location>
        <begin position="100"/>
        <end position="227"/>
    </location>
</feature>
<dbReference type="OrthoDB" id="6124418at2759"/>
<keyword evidence="5" id="KW-1185">Reference proteome</keyword>
<dbReference type="InterPro" id="IPR053880">
    <property type="entry name" value="GPR180-like_N"/>
</dbReference>